<keyword evidence="5" id="KW-0539">Nucleus</keyword>
<reference evidence="9 10" key="2">
    <citation type="submission" date="2018-11" db="EMBL/GenBank/DDBJ databases">
        <authorList>
            <consortium name="Pathogen Informatics"/>
        </authorList>
    </citation>
    <scope>NUCLEOTIDE SEQUENCE [LARGE SCALE GENOMIC DNA]</scope>
</reference>
<dbReference type="GO" id="GO:0000390">
    <property type="term" value="P:spliceosomal complex disassembly"/>
    <property type="evidence" value="ECO:0007669"/>
    <property type="project" value="TreeGrafter"/>
</dbReference>
<evidence type="ECO:0000256" key="5">
    <source>
        <dbReference type="ARBA" id="ARBA00023242"/>
    </source>
</evidence>
<feature type="domain" description="RRM" evidence="8">
    <location>
        <begin position="186"/>
        <end position="243"/>
    </location>
</feature>
<evidence type="ECO:0000313" key="10">
    <source>
        <dbReference type="Proteomes" id="UP000271098"/>
    </source>
</evidence>
<evidence type="ECO:0000256" key="2">
    <source>
        <dbReference type="ARBA" id="ARBA00004496"/>
    </source>
</evidence>
<evidence type="ECO:0000259" key="8">
    <source>
        <dbReference type="PROSITE" id="PS50102"/>
    </source>
</evidence>
<dbReference type="GO" id="GO:0005737">
    <property type="term" value="C:cytoplasm"/>
    <property type="evidence" value="ECO:0007669"/>
    <property type="project" value="UniProtKB-SubCell"/>
</dbReference>
<evidence type="ECO:0000256" key="4">
    <source>
        <dbReference type="ARBA" id="ARBA00023186"/>
    </source>
</evidence>
<evidence type="ECO:0000256" key="6">
    <source>
        <dbReference type="PROSITE-ProRule" id="PRU00176"/>
    </source>
</evidence>
<evidence type="ECO:0000313" key="11">
    <source>
        <dbReference type="WBParaSite" id="GPUH_0002297901-mRNA-1"/>
    </source>
</evidence>
<feature type="region of interest" description="Disordered" evidence="7">
    <location>
        <begin position="97"/>
        <end position="124"/>
    </location>
</feature>
<dbReference type="InterPro" id="IPR052094">
    <property type="entry name" value="Pre-mRNA-splicing_ERAD"/>
</dbReference>
<dbReference type="Proteomes" id="UP000271098">
    <property type="component" value="Unassembled WGS sequence"/>
</dbReference>
<dbReference type="GO" id="GO:0003723">
    <property type="term" value="F:RNA binding"/>
    <property type="evidence" value="ECO:0007669"/>
    <property type="project" value="UniProtKB-UniRule"/>
</dbReference>
<dbReference type="AlphaFoldDB" id="A0A183EPR0"/>
<dbReference type="SUPFAM" id="SSF54928">
    <property type="entry name" value="RNA-binding domain, RBD"/>
    <property type="match status" value="1"/>
</dbReference>
<keyword evidence="10" id="KW-1185">Reference proteome</keyword>
<organism evidence="11">
    <name type="scientific">Gongylonema pulchrum</name>
    <dbReference type="NCBI Taxonomy" id="637853"/>
    <lineage>
        <taxon>Eukaryota</taxon>
        <taxon>Metazoa</taxon>
        <taxon>Ecdysozoa</taxon>
        <taxon>Nematoda</taxon>
        <taxon>Chromadorea</taxon>
        <taxon>Rhabditida</taxon>
        <taxon>Spirurina</taxon>
        <taxon>Spiruromorpha</taxon>
        <taxon>Spiruroidea</taxon>
        <taxon>Gongylonematidae</taxon>
        <taxon>Gongylonema</taxon>
    </lineage>
</organism>
<dbReference type="InterPro" id="IPR000504">
    <property type="entry name" value="RRM_dom"/>
</dbReference>
<accession>A0A183EPR0</accession>
<dbReference type="Gene3D" id="3.30.70.330">
    <property type="match status" value="1"/>
</dbReference>
<dbReference type="PANTHER" id="PTHR44313:SF1">
    <property type="entry name" value="DNAJ HOMOLOG SUBFAMILY C MEMBER 17"/>
    <property type="match status" value="1"/>
</dbReference>
<dbReference type="PROSITE" id="PS50102">
    <property type="entry name" value="RRM"/>
    <property type="match status" value="1"/>
</dbReference>
<evidence type="ECO:0000256" key="3">
    <source>
        <dbReference type="ARBA" id="ARBA00022490"/>
    </source>
</evidence>
<sequence>MASEKPLLDFDPYEILDLQQGCTDAQIGFTSTLISFFLLISGGRRFAILAQDMFLKISKAFALLSDVTARAAYDHVLAAKTARKVYIQRRQQEGSEKRRKLREELERREADAASTRKKEEDANKQLEKEIERLRREGSKLLQRERENVEREIHGDTAVKQSCSSETPFTRYKLRWKRGVGISGYYEEDIRQLFSKYGDISNVVLSSGDRGSAIIEFSKLMDEEGILKESGNPERPVSVKRIRGPPLFVKNPLSNSKASSGSVFFLKFMFFVELHRPHLLVNKSCLKSPMFEHALTSTQFADFEAEVLTTLAAGTKRKMENTKSKFDDF</sequence>
<comment type="subcellular location">
    <subcellularLocation>
        <location evidence="2">Cytoplasm</location>
    </subcellularLocation>
    <subcellularLocation>
        <location evidence="1">Nucleus</location>
    </subcellularLocation>
</comment>
<dbReference type="EMBL" id="UYRT01096386">
    <property type="protein sequence ID" value="VDN40764.1"/>
    <property type="molecule type" value="Genomic_DNA"/>
</dbReference>
<dbReference type="InterPro" id="IPR036869">
    <property type="entry name" value="J_dom_sf"/>
</dbReference>
<proteinExistence type="predicted"/>
<dbReference type="Pfam" id="PF00076">
    <property type="entry name" value="RRM_1"/>
    <property type="match status" value="1"/>
</dbReference>
<dbReference type="CDD" id="cd12429">
    <property type="entry name" value="RRM_DNAJC17"/>
    <property type="match status" value="1"/>
</dbReference>
<name>A0A183EPR0_9BILA</name>
<keyword evidence="3" id="KW-0963">Cytoplasm</keyword>
<dbReference type="InterPro" id="IPR035979">
    <property type="entry name" value="RBD_domain_sf"/>
</dbReference>
<gene>
    <name evidence="9" type="ORF">GPUH_LOCUS22949</name>
</gene>
<evidence type="ECO:0000256" key="7">
    <source>
        <dbReference type="SAM" id="MobiDB-lite"/>
    </source>
</evidence>
<reference evidence="11" key="1">
    <citation type="submission" date="2016-06" db="UniProtKB">
        <authorList>
            <consortium name="WormBaseParasite"/>
        </authorList>
    </citation>
    <scope>IDENTIFICATION</scope>
</reference>
<evidence type="ECO:0000256" key="1">
    <source>
        <dbReference type="ARBA" id="ARBA00004123"/>
    </source>
</evidence>
<keyword evidence="4" id="KW-0143">Chaperone</keyword>
<dbReference type="SUPFAM" id="SSF46565">
    <property type="entry name" value="Chaperone J-domain"/>
    <property type="match status" value="1"/>
</dbReference>
<dbReference type="WBParaSite" id="GPUH_0002297901-mRNA-1">
    <property type="protein sequence ID" value="GPUH_0002297901-mRNA-1"/>
    <property type="gene ID" value="GPUH_0002297901"/>
</dbReference>
<dbReference type="PANTHER" id="PTHR44313">
    <property type="entry name" value="DNAJ HOMOLOG SUBFAMILY C MEMBER 17"/>
    <property type="match status" value="1"/>
</dbReference>
<dbReference type="GO" id="GO:0005681">
    <property type="term" value="C:spliceosomal complex"/>
    <property type="evidence" value="ECO:0007669"/>
    <property type="project" value="TreeGrafter"/>
</dbReference>
<keyword evidence="6" id="KW-0694">RNA-binding</keyword>
<protein>
    <submittedName>
        <fullName evidence="11">RRM domain-containing protein</fullName>
    </submittedName>
</protein>
<dbReference type="InterPro" id="IPR034254">
    <property type="entry name" value="DNAJC17_RRM"/>
</dbReference>
<dbReference type="InterPro" id="IPR012677">
    <property type="entry name" value="Nucleotide-bd_a/b_plait_sf"/>
</dbReference>
<evidence type="ECO:0000313" key="9">
    <source>
        <dbReference type="EMBL" id="VDN40764.1"/>
    </source>
</evidence>
<dbReference type="OrthoDB" id="10250354at2759"/>